<dbReference type="PANTHER" id="PTHR30212:SF4">
    <property type="entry name" value="MOSC DOMAIN-CONTAINING PROTEIN"/>
    <property type="match status" value="1"/>
</dbReference>
<dbReference type="EMBL" id="BAAADO010000007">
    <property type="protein sequence ID" value="GAA0501517.1"/>
    <property type="molecule type" value="Genomic_DNA"/>
</dbReference>
<sequence length="219" mass="24907">MKYKAFPLKSINVGRIETLHYGEKTLKTAMRKRPITEPAYVSKTGFLEDQQEFKGHGGTEKALCLYPSEHYTYWQEILEGVENHTALFGENLSSTGITEDNTHIGDIFQLGEAVIQVTEPRTPCHKIATRYNVPDLARLMRDQGNTGFLLRVLEEGYVNPGDALYLKERDATQVSVSFVNHVKFFDPKNQEKIEEILAVDGLSKTLRKSLEKRIANKFV</sequence>
<dbReference type="Gene3D" id="2.40.33.20">
    <property type="entry name" value="PK beta-barrel domain-like"/>
    <property type="match status" value="1"/>
</dbReference>
<dbReference type="InterPro" id="IPR005163">
    <property type="entry name" value="Tri_helical_YiiM-like"/>
</dbReference>
<dbReference type="Pfam" id="PF03473">
    <property type="entry name" value="MOSC"/>
    <property type="match status" value="1"/>
</dbReference>
<accession>A0ABN1BNF9</accession>
<dbReference type="SUPFAM" id="SSF50800">
    <property type="entry name" value="PK beta-barrel domain-like"/>
    <property type="match status" value="1"/>
</dbReference>
<dbReference type="Proteomes" id="UP001500880">
    <property type="component" value="Unassembled WGS sequence"/>
</dbReference>
<dbReference type="Pfam" id="PF03475">
    <property type="entry name" value="YiiM_3-alpha"/>
    <property type="match status" value="1"/>
</dbReference>
<dbReference type="InterPro" id="IPR005302">
    <property type="entry name" value="MoCF_Sase_C"/>
</dbReference>
<gene>
    <name evidence="2" type="ORF">GCM10008986_31240</name>
</gene>
<feature type="domain" description="MOSC" evidence="1">
    <location>
        <begin position="33"/>
        <end position="167"/>
    </location>
</feature>
<name>A0ABN1BNF9_9BACI</name>
<evidence type="ECO:0000313" key="2">
    <source>
        <dbReference type="EMBL" id="GAA0501517.1"/>
    </source>
</evidence>
<evidence type="ECO:0000259" key="1">
    <source>
        <dbReference type="PROSITE" id="PS51340"/>
    </source>
</evidence>
<dbReference type="InterPro" id="IPR011037">
    <property type="entry name" value="Pyrv_Knase-like_insert_dom_sf"/>
</dbReference>
<dbReference type="InterPro" id="IPR052353">
    <property type="entry name" value="Benzoxazolinone_Detox_Enz"/>
</dbReference>
<dbReference type="PROSITE" id="PS51340">
    <property type="entry name" value="MOSC"/>
    <property type="match status" value="1"/>
</dbReference>
<proteinExistence type="predicted"/>
<dbReference type="RefSeq" id="WP_343843123.1">
    <property type="nucleotide sequence ID" value="NZ_BAAADO010000007.1"/>
</dbReference>
<organism evidence="2 3">
    <name type="scientific">Salinibacillus aidingensis</name>
    <dbReference type="NCBI Taxonomy" id="237684"/>
    <lineage>
        <taxon>Bacteria</taxon>
        <taxon>Bacillati</taxon>
        <taxon>Bacillota</taxon>
        <taxon>Bacilli</taxon>
        <taxon>Bacillales</taxon>
        <taxon>Bacillaceae</taxon>
        <taxon>Salinibacillus</taxon>
    </lineage>
</organism>
<protein>
    <submittedName>
        <fullName evidence="2">MOSC domain-containing protein</fullName>
    </submittedName>
</protein>
<reference evidence="2 3" key="1">
    <citation type="journal article" date="2019" name="Int. J. Syst. Evol. Microbiol.">
        <title>The Global Catalogue of Microorganisms (GCM) 10K type strain sequencing project: providing services to taxonomists for standard genome sequencing and annotation.</title>
        <authorList>
            <consortium name="The Broad Institute Genomics Platform"/>
            <consortium name="The Broad Institute Genome Sequencing Center for Infectious Disease"/>
            <person name="Wu L."/>
            <person name="Ma J."/>
        </authorList>
    </citation>
    <scope>NUCLEOTIDE SEQUENCE [LARGE SCALE GENOMIC DNA]</scope>
    <source>
        <strain evidence="2 3">JCM 12389</strain>
    </source>
</reference>
<dbReference type="PANTHER" id="PTHR30212">
    <property type="entry name" value="PROTEIN YIIM"/>
    <property type="match status" value="1"/>
</dbReference>
<keyword evidence="3" id="KW-1185">Reference proteome</keyword>
<comment type="caution">
    <text evidence="2">The sequence shown here is derived from an EMBL/GenBank/DDBJ whole genome shotgun (WGS) entry which is preliminary data.</text>
</comment>
<evidence type="ECO:0000313" key="3">
    <source>
        <dbReference type="Proteomes" id="UP001500880"/>
    </source>
</evidence>